<dbReference type="GO" id="GO:0046873">
    <property type="term" value="F:metal ion transmembrane transporter activity"/>
    <property type="evidence" value="ECO:0007669"/>
    <property type="project" value="InterPro"/>
</dbReference>
<dbReference type="Pfam" id="PF01544">
    <property type="entry name" value="CorA"/>
    <property type="match status" value="1"/>
</dbReference>
<dbReference type="Proteomes" id="UP000324497">
    <property type="component" value="Chromosome"/>
</dbReference>
<dbReference type="EMBL" id="CP018180">
    <property type="protein sequence ID" value="AUJ31386.1"/>
    <property type="molecule type" value="Genomic_DNA"/>
</dbReference>
<organism evidence="7 8">
    <name type="scientific">Liquorilactobacillus nagelii</name>
    <dbReference type="NCBI Taxonomy" id="82688"/>
    <lineage>
        <taxon>Bacteria</taxon>
        <taxon>Bacillati</taxon>
        <taxon>Bacillota</taxon>
        <taxon>Bacilli</taxon>
        <taxon>Lactobacillales</taxon>
        <taxon>Lactobacillaceae</taxon>
        <taxon>Liquorilactobacillus</taxon>
    </lineage>
</organism>
<dbReference type="RefSeq" id="WP_057885414.1">
    <property type="nucleotide sequence ID" value="NZ_CP018180.1"/>
</dbReference>
<dbReference type="SUPFAM" id="SSF144083">
    <property type="entry name" value="Magnesium transport protein CorA, transmembrane region"/>
    <property type="match status" value="1"/>
</dbReference>
<gene>
    <name evidence="7" type="ORF">BSQ50_01680</name>
</gene>
<name>A0A3S6QTD8_9LACO</name>
<dbReference type="KEGG" id="lng:BSQ50_01680"/>
<evidence type="ECO:0000256" key="6">
    <source>
        <dbReference type="SAM" id="Phobius"/>
    </source>
</evidence>
<reference evidence="7 8" key="1">
    <citation type="submission" date="2016-11" db="EMBL/GenBank/DDBJ databases">
        <title>Interaction between Lactobacillus species and yeast in water kefir.</title>
        <authorList>
            <person name="Behr J."/>
            <person name="Xu D."/>
            <person name="Vogel R.F."/>
        </authorList>
    </citation>
    <scope>NUCLEOTIDE SEQUENCE [LARGE SCALE GENOMIC DNA]</scope>
    <source>
        <strain evidence="7 8">TMW 1.1827</strain>
    </source>
</reference>
<evidence type="ECO:0000256" key="1">
    <source>
        <dbReference type="ARBA" id="ARBA00004141"/>
    </source>
</evidence>
<evidence type="ECO:0000313" key="8">
    <source>
        <dbReference type="Proteomes" id="UP000324497"/>
    </source>
</evidence>
<evidence type="ECO:0000256" key="2">
    <source>
        <dbReference type="ARBA" id="ARBA00009765"/>
    </source>
</evidence>
<dbReference type="InterPro" id="IPR045863">
    <property type="entry name" value="CorA_TM1_TM2"/>
</dbReference>
<feature type="transmembrane region" description="Helical" evidence="6">
    <location>
        <begin position="244"/>
        <end position="263"/>
    </location>
</feature>
<comment type="similarity">
    <text evidence="2">Belongs to the CorA metal ion transporter (MIT) (TC 1.A.35) family.</text>
</comment>
<dbReference type="GO" id="GO:0016020">
    <property type="term" value="C:membrane"/>
    <property type="evidence" value="ECO:0007669"/>
    <property type="project" value="UniProtKB-SubCell"/>
</dbReference>
<feature type="transmembrane region" description="Helical" evidence="6">
    <location>
        <begin position="275"/>
        <end position="295"/>
    </location>
</feature>
<proteinExistence type="inferred from homology"/>
<dbReference type="PANTHER" id="PTHR47891">
    <property type="entry name" value="TRANSPORTER-RELATED"/>
    <property type="match status" value="1"/>
</dbReference>
<accession>A0A3S6QTD8</accession>
<evidence type="ECO:0000256" key="3">
    <source>
        <dbReference type="ARBA" id="ARBA00022692"/>
    </source>
</evidence>
<evidence type="ECO:0000313" key="7">
    <source>
        <dbReference type="EMBL" id="AUJ31386.1"/>
    </source>
</evidence>
<keyword evidence="3 6" id="KW-0812">Transmembrane</keyword>
<dbReference type="PANTHER" id="PTHR47891:SF1">
    <property type="entry name" value="CORA-MAGNESIUM AND COBALT TRANSPORTER"/>
    <property type="match status" value="1"/>
</dbReference>
<dbReference type="InterPro" id="IPR045861">
    <property type="entry name" value="CorA_cytoplasmic_dom"/>
</dbReference>
<evidence type="ECO:0000256" key="4">
    <source>
        <dbReference type="ARBA" id="ARBA00022989"/>
    </source>
</evidence>
<keyword evidence="5 6" id="KW-0472">Membrane</keyword>
<dbReference type="InterPro" id="IPR047199">
    <property type="entry name" value="CorA-like"/>
</dbReference>
<sequence>MINRYSTQQFEWLDVTNLTPDEQQLLLEKHQIKQATLTYATDAHERARYSFDLLDNSEMIIFNIPQEDQQHPNRFTISPITFLIKNKTLFSFHTEETADLIEKLKQTLSVANDLPADTFVLRILFNGVQFYHEIIEHLSQQRNQFITKLDQRIQNQQLISLSEIEKSLVYILSGTQTNLLLLKSLNKKHNDLQDNATNQKLLAKISVEAKQAEQMAKISLDVTERLSATSNNLLNNNLNDTMKFLTVWSLVLTIPTIITGFYGMNVALPLTKYPIAWVIICLITLLLMGILLYYLKKHRFI</sequence>
<dbReference type="Gene3D" id="1.20.58.340">
    <property type="entry name" value="Magnesium transport protein CorA, transmembrane region"/>
    <property type="match status" value="2"/>
</dbReference>
<dbReference type="InterPro" id="IPR002523">
    <property type="entry name" value="MgTranspt_CorA/ZnTranspt_ZntB"/>
</dbReference>
<dbReference type="AlphaFoldDB" id="A0A3S6QTD8"/>
<dbReference type="GeneID" id="78522377"/>
<evidence type="ECO:0008006" key="9">
    <source>
        <dbReference type="Google" id="ProtNLM"/>
    </source>
</evidence>
<keyword evidence="8" id="KW-1185">Reference proteome</keyword>
<evidence type="ECO:0000256" key="5">
    <source>
        <dbReference type="ARBA" id="ARBA00023136"/>
    </source>
</evidence>
<dbReference type="Gene3D" id="3.30.460.20">
    <property type="entry name" value="CorA soluble domain-like"/>
    <property type="match status" value="1"/>
</dbReference>
<dbReference type="CDD" id="cd12827">
    <property type="entry name" value="EcCorA_ZntB-like_u2"/>
    <property type="match status" value="1"/>
</dbReference>
<keyword evidence="4 6" id="KW-1133">Transmembrane helix</keyword>
<comment type="subcellular location">
    <subcellularLocation>
        <location evidence="1">Membrane</location>
        <topology evidence="1">Multi-pass membrane protein</topology>
    </subcellularLocation>
</comment>
<dbReference type="SUPFAM" id="SSF143865">
    <property type="entry name" value="CorA soluble domain-like"/>
    <property type="match status" value="1"/>
</dbReference>
<protein>
    <recommendedName>
        <fullName evidence="9">Magnesium transporter CorA</fullName>
    </recommendedName>
</protein>